<gene>
    <name evidence="1" type="ORF">S01H1_51664</name>
</gene>
<feature type="non-terminal residue" evidence="1">
    <location>
        <position position="1"/>
    </location>
</feature>
<comment type="caution">
    <text evidence="1">The sequence shown here is derived from an EMBL/GenBank/DDBJ whole genome shotgun (WGS) entry which is preliminary data.</text>
</comment>
<organism evidence="1">
    <name type="scientific">marine sediment metagenome</name>
    <dbReference type="NCBI Taxonomy" id="412755"/>
    <lineage>
        <taxon>unclassified sequences</taxon>
        <taxon>metagenomes</taxon>
        <taxon>ecological metagenomes</taxon>
    </lineage>
</organism>
<dbReference type="EMBL" id="BARS01033350">
    <property type="protein sequence ID" value="GAG24962.1"/>
    <property type="molecule type" value="Genomic_DNA"/>
</dbReference>
<sequence>PLDPGAVVLYFSAWTGKLVSVLAVRDVVYPSATGSASGLVRQRVEGDRLVVEGDFSAVFNAEGRNVAADGATVVSLDAQGAIAAGR</sequence>
<evidence type="ECO:0000313" key="1">
    <source>
        <dbReference type="EMBL" id="GAG24962.1"/>
    </source>
</evidence>
<name>X0WP50_9ZZZZ</name>
<proteinExistence type="predicted"/>
<protein>
    <submittedName>
        <fullName evidence="1">Uncharacterized protein</fullName>
    </submittedName>
</protein>
<dbReference type="AlphaFoldDB" id="X0WP50"/>
<accession>X0WP50</accession>
<reference evidence="1" key="1">
    <citation type="journal article" date="2014" name="Front. Microbiol.">
        <title>High frequency of phylogenetically diverse reductive dehalogenase-homologous genes in deep subseafloor sedimentary metagenomes.</title>
        <authorList>
            <person name="Kawai M."/>
            <person name="Futagami T."/>
            <person name="Toyoda A."/>
            <person name="Takaki Y."/>
            <person name="Nishi S."/>
            <person name="Hori S."/>
            <person name="Arai W."/>
            <person name="Tsubouchi T."/>
            <person name="Morono Y."/>
            <person name="Uchiyama I."/>
            <person name="Ito T."/>
            <person name="Fujiyama A."/>
            <person name="Inagaki F."/>
            <person name="Takami H."/>
        </authorList>
    </citation>
    <scope>NUCLEOTIDE SEQUENCE</scope>
    <source>
        <strain evidence="1">Expedition CK06-06</strain>
    </source>
</reference>